<dbReference type="GO" id="GO:0005739">
    <property type="term" value="C:mitochondrion"/>
    <property type="evidence" value="ECO:0007669"/>
    <property type="project" value="UniProtKB-SubCell"/>
</dbReference>
<keyword evidence="5" id="KW-1185">Reference proteome</keyword>
<organism evidence="4 5">
    <name type="scientific">Hyphodiscus hymeniophilus</name>
    <dbReference type="NCBI Taxonomy" id="353542"/>
    <lineage>
        <taxon>Eukaryota</taxon>
        <taxon>Fungi</taxon>
        <taxon>Dikarya</taxon>
        <taxon>Ascomycota</taxon>
        <taxon>Pezizomycotina</taxon>
        <taxon>Leotiomycetes</taxon>
        <taxon>Helotiales</taxon>
        <taxon>Hyphodiscaceae</taxon>
        <taxon>Hyphodiscus</taxon>
    </lineage>
</organism>
<keyword evidence="3" id="KW-0496">Mitochondrion</keyword>
<dbReference type="AlphaFoldDB" id="A0A9P7AX58"/>
<dbReference type="Pfam" id="PF12921">
    <property type="entry name" value="ATP13"/>
    <property type="match status" value="1"/>
</dbReference>
<reference evidence="4" key="1">
    <citation type="submission" date="2019-07" db="EMBL/GenBank/DDBJ databases">
        <title>Hyphodiscus hymeniophilus genome sequencing and assembly.</title>
        <authorList>
            <person name="Kramer G."/>
            <person name="Nodwell J."/>
        </authorList>
    </citation>
    <scope>NUCLEOTIDE SEQUENCE</scope>
    <source>
        <strain evidence="4">ATCC 34498</strain>
    </source>
</reference>
<evidence type="ECO:0000313" key="4">
    <source>
        <dbReference type="EMBL" id="KAG0648809.1"/>
    </source>
</evidence>
<evidence type="ECO:0000256" key="1">
    <source>
        <dbReference type="ARBA" id="ARBA00004173"/>
    </source>
</evidence>
<accession>A0A9P7AX58</accession>
<evidence type="ECO:0000256" key="2">
    <source>
        <dbReference type="ARBA" id="ARBA00022946"/>
    </source>
</evidence>
<evidence type="ECO:0000313" key="5">
    <source>
        <dbReference type="Proteomes" id="UP000785200"/>
    </source>
</evidence>
<sequence length="402" mass="46577">MTWSDSSNPFLTNRLRVIPDNLEPRSWKKPPYTLQGYRVGPENGIKFQVSQIFRQMVHAGVPGDEETFCLMIMGFAREGDTNSVGLTLRRVWGIDVDALLAIDESEMQPVKPYALDSPFYPSAKLLHTISHAYSINNDLPTALRAVDYVSRQYNIEIPTSVWNELLEWTFILSKRRYGSRVEGDGTTIGQLPPPAVSNLWNTMTSAPYNIRPTMQMYDKYICSLLQRQRFGEAKTIMSEARRQHIGYVRSLSRHHILLKTTLKHSHPVSENRMRDLQFLKIRVMRNRAYIRKWVRLLIFRASVSLKYNLNWSAHDLPRLLKGWNLFIPKRVDYPIATGHVRFWTDVVVDNGAQQRKWRVGYESRSRRFAKLVGKEFKAMHQPGVVSRWERRKGLGLGAQGGM</sequence>
<keyword evidence="2" id="KW-0809">Transit peptide</keyword>
<comment type="caution">
    <text evidence="4">The sequence shown here is derived from an EMBL/GenBank/DDBJ whole genome shotgun (WGS) entry which is preliminary data.</text>
</comment>
<dbReference type="Proteomes" id="UP000785200">
    <property type="component" value="Unassembled WGS sequence"/>
</dbReference>
<dbReference type="InterPro" id="IPR024319">
    <property type="entry name" value="ATPase_expression_mit"/>
</dbReference>
<gene>
    <name evidence="4" type="ORF">D0Z07_5055</name>
</gene>
<comment type="subcellular location">
    <subcellularLocation>
        <location evidence="1">Mitochondrion</location>
    </subcellularLocation>
</comment>
<name>A0A9P7AX58_9HELO</name>
<dbReference type="EMBL" id="VNKQ01000009">
    <property type="protein sequence ID" value="KAG0648809.1"/>
    <property type="molecule type" value="Genomic_DNA"/>
</dbReference>
<protein>
    <submittedName>
        <fullName evidence="4">Uncharacterized protein</fullName>
    </submittedName>
</protein>
<evidence type="ECO:0000256" key="3">
    <source>
        <dbReference type="ARBA" id="ARBA00023128"/>
    </source>
</evidence>
<proteinExistence type="predicted"/>
<dbReference type="OrthoDB" id="185373at2759"/>